<feature type="transmembrane region" description="Helical" evidence="6">
    <location>
        <begin position="96"/>
        <end position="116"/>
    </location>
</feature>
<feature type="transmembrane region" description="Helical" evidence="6">
    <location>
        <begin position="422"/>
        <end position="445"/>
    </location>
</feature>
<dbReference type="EMBL" id="CP090895">
    <property type="protein sequence ID" value="ULT92796.1"/>
    <property type="molecule type" value="Genomic_DNA"/>
</dbReference>
<feature type="transmembrane region" description="Helical" evidence="6">
    <location>
        <begin position="391"/>
        <end position="410"/>
    </location>
</feature>
<feature type="transmembrane region" description="Helical" evidence="6">
    <location>
        <begin position="484"/>
        <end position="505"/>
    </location>
</feature>
<comment type="subcellular location">
    <subcellularLocation>
        <location evidence="1">Membrane</location>
        <topology evidence="1">Multi-pass membrane protein</topology>
    </subcellularLocation>
</comment>
<dbReference type="InterPro" id="IPR011701">
    <property type="entry name" value="MFS"/>
</dbReference>
<protein>
    <submittedName>
        <fullName evidence="7">Uncharacterized protein</fullName>
    </submittedName>
</protein>
<evidence type="ECO:0000256" key="2">
    <source>
        <dbReference type="ARBA" id="ARBA00022448"/>
    </source>
</evidence>
<feature type="transmembrane region" description="Helical" evidence="6">
    <location>
        <begin position="457"/>
        <end position="478"/>
    </location>
</feature>
<feature type="transmembrane region" description="Helical" evidence="6">
    <location>
        <begin position="364"/>
        <end position="384"/>
    </location>
</feature>
<feature type="transmembrane region" description="Helical" evidence="6">
    <location>
        <begin position="330"/>
        <end position="352"/>
    </location>
</feature>
<dbReference type="InterPro" id="IPR036259">
    <property type="entry name" value="MFS_trans_sf"/>
</dbReference>
<evidence type="ECO:0000256" key="4">
    <source>
        <dbReference type="ARBA" id="ARBA00022989"/>
    </source>
</evidence>
<evidence type="ECO:0000256" key="6">
    <source>
        <dbReference type="SAM" id="Phobius"/>
    </source>
</evidence>
<dbReference type="GO" id="GO:0016020">
    <property type="term" value="C:membrane"/>
    <property type="evidence" value="ECO:0007669"/>
    <property type="project" value="UniProtKB-SubCell"/>
</dbReference>
<feature type="transmembrane region" description="Helical" evidence="6">
    <location>
        <begin position="21"/>
        <end position="44"/>
    </location>
</feature>
<dbReference type="PANTHER" id="PTHR43385:SF1">
    <property type="entry name" value="RIBOFLAVIN TRANSPORTER RIBJ"/>
    <property type="match status" value="1"/>
</dbReference>
<evidence type="ECO:0000313" key="7">
    <source>
        <dbReference type="EMBL" id="ULT92796.1"/>
    </source>
</evidence>
<proteinExistence type="predicted"/>
<dbReference type="InterPro" id="IPR052983">
    <property type="entry name" value="MFS_Riboflavin_Transporter"/>
</dbReference>
<dbReference type="SUPFAM" id="SSF103473">
    <property type="entry name" value="MFS general substrate transporter"/>
    <property type="match status" value="1"/>
</dbReference>
<evidence type="ECO:0000256" key="3">
    <source>
        <dbReference type="ARBA" id="ARBA00022692"/>
    </source>
</evidence>
<keyword evidence="3 6" id="KW-0812">Transmembrane</keyword>
<feature type="transmembrane region" description="Helical" evidence="6">
    <location>
        <begin position="64"/>
        <end position="84"/>
    </location>
</feature>
<dbReference type="AlphaFoldDB" id="A0AAE9A4E1"/>
<name>A0AAE9A4E1_CAEBR</name>
<dbReference type="PANTHER" id="PTHR43385">
    <property type="entry name" value="RIBOFLAVIN TRANSPORTER RIBJ"/>
    <property type="match status" value="1"/>
</dbReference>
<keyword evidence="2" id="KW-0813">Transport</keyword>
<feature type="transmembrane region" description="Helical" evidence="6">
    <location>
        <begin position="122"/>
        <end position="142"/>
    </location>
</feature>
<organism evidence="7 8">
    <name type="scientific">Caenorhabditis briggsae</name>
    <dbReference type="NCBI Taxonomy" id="6238"/>
    <lineage>
        <taxon>Eukaryota</taxon>
        <taxon>Metazoa</taxon>
        <taxon>Ecdysozoa</taxon>
        <taxon>Nematoda</taxon>
        <taxon>Chromadorea</taxon>
        <taxon>Rhabditida</taxon>
        <taxon>Rhabditina</taxon>
        <taxon>Rhabditomorpha</taxon>
        <taxon>Rhabditoidea</taxon>
        <taxon>Rhabditidae</taxon>
        <taxon>Peloderinae</taxon>
        <taxon>Caenorhabditis</taxon>
    </lineage>
</organism>
<evidence type="ECO:0000313" key="8">
    <source>
        <dbReference type="Proteomes" id="UP000827892"/>
    </source>
</evidence>
<gene>
    <name evidence="7" type="ORF">L3Y34_010114</name>
</gene>
<accession>A0AAE9A4E1</accession>
<dbReference type="CDD" id="cd17353">
    <property type="entry name" value="MFS_OFA_like"/>
    <property type="match status" value="1"/>
</dbReference>
<evidence type="ECO:0000256" key="1">
    <source>
        <dbReference type="ARBA" id="ARBA00004141"/>
    </source>
</evidence>
<sequence>MSLCRRRRDPIADTIYSLSPFNRICVILFGAVSIHLTIGTYHTFGNMLPYMASYMRNFTDPTVRIEHMMWIPTFQGCFPFAMVIGGLTSSTFSPRVSAFIGCALVTSSVALSAYAIQHSFALFFVVYGLLFGLGSGIAYVTAVSTAINWAPDKIGVVSGIVAAGFGISSSIFAPIQTMIVNPLNLPATKDGYFVQPELLMRVPSLFTKLAIIYGIMQGIALVVVCDPPFRIRHSGLGSLSEYIFSASASQRYAGVSYSRVRLDEQVVVETTNRPAADPSVCDDCCMKSRSNESITNSVDDEDDDDEDPVFDNDEDTTIQMTSSEMLKSPTFYCLLASLFCCSFYANMFYNLYKTYGESFIEDDMYMAMAFSVASVANAIARIGWGYLTDRTSFQIALSTATCLASVFLLTMPMTRELGKMAFLFWLTGTFICMGATHALFITATVKCFGNRHKARNYGYLILSTTASGVLLAAISQFYLKAIGYTYLFIITSIFPFCAFIIISCIQWTPQGKSVT</sequence>
<keyword evidence="4 6" id="KW-1133">Transmembrane helix</keyword>
<evidence type="ECO:0000256" key="5">
    <source>
        <dbReference type="ARBA" id="ARBA00023136"/>
    </source>
</evidence>
<keyword evidence="5 6" id="KW-0472">Membrane</keyword>
<dbReference type="Proteomes" id="UP000827892">
    <property type="component" value="Chromosome V"/>
</dbReference>
<feature type="transmembrane region" description="Helical" evidence="6">
    <location>
        <begin position="154"/>
        <end position="175"/>
    </location>
</feature>
<dbReference type="GO" id="GO:0022857">
    <property type="term" value="F:transmembrane transporter activity"/>
    <property type="evidence" value="ECO:0007669"/>
    <property type="project" value="InterPro"/>
</dbReference>
<dbReference type="Pfam" id="PF07690">
    <property type="entry name" value="MFS_1"/>
    <property type="match status" value="1"/>
</dbReference>
<feature type="transmembrane region" description="Helical" evidence="6">
    <location>
        <begin position="205"/>
        <end position="225"/>
    </location>
</feature>
<reference evidence="7 8" key="1">
    <citation type="submission" date="2022-02" db="EMBL/GenBank/DDBJ databases">
        <title>Chromosome-level reference genomes for two strains of Caenorhabditis briggsae: an improved platform for comparative genomics.</title>
        <authorList>
            <person name="Stevens L."/>
            <person name="Andersen E.C."/>
        </authorList>
    </citation>
    <scope>NUCLEOTIDE SEQUENCE [LARGE SCALE GENOMIC DNA]</scope>
    <source>
        <strain evidence="7">QX1410_ONT</strain>
        <tissue evidence="7">Whole-organism</tissue>
    </source>
</reference>
<dbReference type="Gene3D" id="1.20.1250.20">
    <property type="entry name" value="MFS general substrate transporter like domains"/>
    <property type="match status" value="2"/>
</dbReference>